<dbReference type="PROSITE" id="PS51078">
    <property type="entry name" value="ICLR_ED"/>
    <property type="match status" value="1"/>
</dbReference>
<dbReference type="InterPro" id="IPR005471">
    <property type="entry name" value="Tscrpt_reg_IclR_N"/>
</dbReference>
<dbReference type="InterPro" id="IPR029016">
    <property type="entry name" value="GAF-like_dom_sf"/>
</dbReference>
<dbReference type="AlphaFoldDB" id="A0A2S7KB83"/>
<organism evidence="6 7">
    <name type="scientific">Hyphococcus luteus</name>
    <dbReference type="NCBI Taxonomy" id="2058213"/>
    <lineage>
        <taxon>Bacteria</taxon>
        <taxon>Pseudomonadati</taxon>
        <taxon>Pseudomonadota</taxon>
        <taxon>Alphaproteobacteria</taxon>
        <taxon>Parvularculales</taxon>
        <taxon>Parvularculaceae</taxon>
        <taxon>Hyphococcus</taxon>
    </lineage>
</organism>
<dbReference type="SMART" id="SM00346">
    <property type="entry name" value="HTH_ICLR"/>
    <property type="match status" value="1"/>
</dbReference>
<sequence length="271" mass="29814">MARAKNSDKEPEYLSTLERGLSVLRAFDQSRPEMQLSEVAAVTNLSPAVARRCLNTLVKLGYVAKHGRRFLLRPEVLAFGWSYISSMNLETVALPFLQAVRDETGDSSSMAVLSGRDVLYVAHVSTLRPIRLSANVGTRFPAHATSLGKVLLAFQSDEALEAYFETAPLTRYTERTITSPDELRAVLSQVREDGFASALDELDYGIVSVSTPVFDRERRIVAAVNCSTSTTRVSVDELISAHVPVLRRAASEIQTALARHPYISHSLSSDD</sequence>
<dbReference type="Pfam" id="PF01614">
    <property type="entry name" value="IclR_C"/>
    <property type="match status" value="1"/>
</dbReference>
<dbReference type="RefSeq" id="WP_104828477.1">
    <property type="nucleotide sequence ID" value="NZ_PJCH01000001.1"/>
</dbReference>
<dbReference type="PROSITE" id="PS51077">
    <property type="entry name" value="HTH_ICLR"/>
    <property type="match status" value="1"/>
</dbReference>
<evidence type="ECO:0000259" key="4">
    <source>
        <dbReference type="PROSITE" id="PS51077"/>
    </source>
</evidence>
<dbReference type="SUPFAM" id="SSF55781">
    <property type="entry name" value="GAF domain-like"/>
    <property type="match status" value="1"/>
</dbReference>
<dbReference type="OrthoDB" id="9807558at2"/>
<accession>A0A2S7KB83</accession>
<dbReference type="GO" id="GO:0003700">
    <property type="term" value="F:DNA-binding transcription factor activity"/>
    <property type="evidence" value="ECO:0007669"/>
    <property type="project" value="TreeGrafter"/>
</dbReference>
<dbReference type="InterPro" id="IPR050707">
    <property type="entry name" value="HTH_MetabolicPath_Reg"/>
</dbReference>
<keyword evidence="2" id="KW-0238">DNA-binding</keyword>
<dbReference type="InterPro" id="IPR036390">
    <property type="entry name" value="WH_DNA-bd_sf"/>
</dbReference>
<evidence type="ECO:0000256" key="1">
    <source>
        <dbReference type="ARBA" id="ARBA00023015"/>
    </source>
</evidence>
<feature type="domain" description="HTH iclR-type" evidence="4">
    <location>
        <begin position="14"/>
        <end position="74"/>
    </location>
</feature>
<dbReference type="PANTHER" id="PTHR30136">
    <property type="entry name" value="HELIX-TURN-HELIX TRANSCRIPTIONAL REGULATOR, ICLR FAMILY"/>
    <property type="match status" value="1"/>
</dbReference>
<evidence type="ECO:0000256" key="3">
    <source>
        <dbReference type="ARBA" id="ARBA00023163"/>
    </source>
</evidence>
<dbReference type="GO" id="GO:0045892">
    <property type="term" value="P:negative regulation of DNA-templated transcription"/>
    <property type="evidence" value="ECO:0007669"/>
    <property type="project" value="TreeGrafter"/>
</dbReference>
<gene>
    <name evidence="6" type="ORF">CW354_01450</name>
</gene>
<evidence type="ECO:0000259" key="5">
    <source>
        <dbReference type="PROSITE" id="PS51078"/>
    </source>
</evidence>
<evidence type="ECO:0000313" key="6">
    <source>
        <dbReference type="EMBL" id="PQA89774.1"/>
    </source>
</evidence>
<dbReference type="EMBL" id="PJCH01000001">
    <property type="protein sequence ID" value="PQA89774.1"/>
    <property type="molecule type" value="Genomic_DNA"/>
</dbReference>
<dbReference type="PANTHER" id="PTHR30136:SF34">
    <property type="entry name" value="TRANSCRIPTIONAL REGULATOR"/>
    <property type="match status" value="1"/>
</dbReference>
<dbReference type="Pfam" id="PF09339">
    <property type="entry name" value="HTH_IclR"/>
    <property type="match status" value="1"/>
</dbReference>
<proteinExistence type="predicted"/>
<keyword evidence="3" id="KW-0804">Transcription</keyword>
<name>A0A2S7KB83_9PROT</name>
<keyword evidence="1" id="KW-0805">Transcription regulation</keyword>
<reference evidence="6 7" key="1">
    <citation type="submission" date="2017-12" db="EMBL/GenBank/DDBJ databases">
        <authorList>
            <person name="Hurst M.R.H."/>
        </authorList>
    </citation>
    <scope>NUCLEOTIDE SEQUENCE [LARGE SCALE GENOMIC DNA]</scope>
    <source>
        <strain evidence="6 7">SY-3-19</strain>
    </source>
</reference>
<protein>
    <submittedName>
        <fullName evidence="6">IclR family transcriptional regulator</fullName>
    </submittedName>
</protein>
<comment type="caution">
    <text evidence="6">The sequence shown here is derived from an EMBL/GenBank/DDBJ whole genome shotgun (WGS) entry which is preliminary data.</text>
</comment>
<dbReference type="GO" id="GO:0003677">
    <property type="term" value="F:DNA binding"/>
    <property type="evidence" value="ECO:0007669"/>
    <property type="project" value="UniProtKB-KW"/>
</dbReference>
<evidence type="ECO:0000256" key="2">
    <source>
        <dbReference type="ARBA" id="ARBA00023125"/>
    </source>
</evidence>
<dbReference type="Proteomes" id="UP000239504">
    <property type="component" value="Unassembled WGS sequence"/>
</dbReference>
<dbReference type="Gene3D" id="1.10.10.10">
    <property type="entry name" value="Winged helix-like DNA-binding domain superfamily/Winged helix DNA-binding domain"/>
    <property type="match status" value="1"/>
</dbReference>
<feature type="domain" description="IclR-ED" evidence="5">
    <location>
        <begin position="75"/>
        <end position="259"/>
    </location>
</feature>
<evidence type="ECO:0000313" key="7">
    <source>
        <dbReference type="Proteomes" id="UP000239504"/>
    </source>
</evidence>
<keyword evidence="7" id="KW-1185">Reference proteome</keyword>
<dbReference type="InterPro" id="IPR014757">
    <property type="entry name" value="Tscrpt_reg_IclR_C"/>
</dbReference>
<dbReference type="SUPFAM" id="SSF46785">
    <property type="entry name" value="Winged helix' DNA-binding domain"/>
    <property type="match status" value="1"/>
</dbReference>
<dbReference type="Gene3D" id="3.30.450.40">
    <property type="match status" value="1"/>
</dbReference>
<dbReference type="InterPro" id="IPR036388">
    <property type="entry name" value="WH-like_DNA-bd_sf"/>
</dbReference>